<dbReference type="PANTHER" id="PTHR38681">
    <property type="entry name" value="RETROVIRUS-RELATED POL POLYPROTEIN FROM TRANSPOSON 412-LIKE PROTEIN-RELATED"/>
    <property type="match status" value="1"/>
</dbReference>
<evidence type="ECO:0000313" key="2">
    <source>
        <dbReference type="Proteomes" id="UP000887116"/>
    </source>
</evidence>
<name>A0A8X6I0W4_TRICU</name>
<dbReference type="GO" id="GO:0003676">
    <property type="term" value="F:nucleic acid binding"/>
    <property type="evidence" value="ECO:0007669"/>
    <property type="project" value="InterPro"/>
</dbReference>
<dbReference type="InterPro" id="IPR036397">
    <property type="entry name" value="RNaseH_sf"/>
</dbReference>
<organism evidence="1 2">
    <name type="scientific">Trichonephila clavata</name>
    <name type="common">Joro spider</name>
    <name type="synonym">Nephila clavata</name>
    <dbReference type="NCBI Taxonomy" id="2740835"/>
    <lineage>
        <taxon>Eukaryota</taxon>
        <taxon>Metazoa</taxon>
        <taxon>Ecdysozoa</taxon>
        <taxon>Arthropoda</taxon>
        <taxon>Chelicerata</taxon>
        <taxon>Arachnida</taxon>
        <taxon>Araneae</taxon>
        <taxon>Araneomorphae</taxon>
        <taxon>Entelegynae</taxon>
        <taxon>Araneoidea</taxon>
        <taxon>Nephilidae</taxon>
        <taxon>Trichonephila</taxon>
    </lineage>
</organism>
<dbReference type="AlphaFoldDB" id="A0A8X6I0W4"/>
<dbReference type="Proteomes" id="UP000887116">
    <property type="component" value="Unassembled WGS sequence"/>
</dbReference>
<keyword evidence="2" id="KW-1185">Reference proteome</keyword>
<dbReference type="PANTHER" id="PTHR38681:SF1">
    <property type="entry name" value="RETROVIRUS-RELATED POL POLYPROTEIN FROM TRANSPOSON 412-LIKE PROTEIN"/>
    <property type="match status" value="1"/>
</dbReference>
<gene>
    <name evidence="1" type="ORF">TNCT_452081</name>
</gene>
<protein>
    <submittedName>
        <fullName evidence="1">Uncharacterized protein</fullName>
    </submittedName>
</protein>
<sequence length="126" mass="14209">MIERWHRLLKNTIKCLATEKWVEALPAVGLGIRCSLKEDLKCSAAELVFGSTLRLPGEFFRSIDSLKLAFMEIEYPVPAQEKPARIASPAPPRISPVQTTTRYGRRVRFRLPISSRQPPSTDSEGE</sequence>
<dbReference type="Gene3D" id="3.30.420.10">
    <property type="entry name" value="Ribonuclease H-like superfamily/Ribonuclease H"/>
    <property type="match status" value="1"/>
</dbReference>
<dbReference type="OrthoDB" id="422540at2759"/>
<accession>A0A8X6I0W4</accession>
<reference evidence="1" key="1">
    <citation type="submission" date="2020-07" db="EMBL/GenBank/DDBJ databases">
        <title>Multicomponent nature underlies the extraordinary mechanical properties of spider dragline silk.</title>
        <authorList>
            <person name="Kono N."/>
            <person name="Nakamura H."/>
            <person name="Mori M."/>
            <person name="Yoshida Y."/>
            <person name="Ohtoshi R."/>
            <person name="Malay A.D."/>
            <person name="Moran D.A.P."/>
            <person name="Tomita M."/>
            <person name="Numata K."/>
            <person name="Arakawa K."/>
        </authorList>
    </citation>
    <scope>NUCLEOTIDE SEQUENCE</scope>
</reference>
<comment type="caution">
    <text evidence="1">The sequence shown here is derived from an EMBL/GenBank/DDBJ whole genome shotgun (WGS) entry which is preliminary data.</text>
</comment>
<proteinExistence type="predicted"/>
<dbReference type="EMBL" id="BMAO01012985">
    <property type="protein sequence ID" value="GFQ85337.1"/>
    <property type="molecule type" value="Genomic_DNA"/>
</dbReference>
<evidence type="ECO:0000313" key="1">
    <source>
        <dbReference type="EMBL" id="GFQ85337.1"/>
    </source>
</evidence>